<comment type="caution">
    <text evidence="2">The sequence shown here is derived from an EMBL/GenBank/DDBJ whole genome shotgun (WGS) entry which is preliminary data.</text>
</comment>
<reference evidence="2 3" key="1">
    <citation type="journal article" date="2019" name="Commun. Biol.">
        <title>The bagworm genome reveals a unique fibroin gene that provides high tensile strength.</title>
        <authorList>
            <person name="Kono N."/>
            <person name="Nakamura H."/>
            <person name="Ohtoshi R."/>
            <person name="Tomita M."/>
            <person name="Numata K."/>
            <person name="Arakawa K."/>
        </authorList>
    </citation>
    <scope>NUCLEOTIDE SEQUENCE [LARGE SCALE GENOMIC DNA]</scope>
</reference>
<dbReference type="EMBL" id="BGZK01002475">
    <property type="protein sequence ID" value="GBP94212.1"/>
    <property type="molecule type" value="Genomic_DNA"/>
</dbReference>
<dbReference type="InterPro" id="IPR014932">
    <property type="entry name" value="DSX_dimer"/>
</dbReference>
<accession>A0A4C2A374</accession>
<evidence type="ECO:0000313" key="2">
    <source>
        <dbReference type="EMBL" id="GBP94212.1"/>
    </source>
</evidence>
<dbReference type="Proteomes" id="UP000299102">
    <property type="component" value="Unassembled WGS sequence"/>
</dbReference>
<dbReference type="AlphaFoldDB" id="A0A4C2A374"/>
<dbReference type="Gene3D" id="1.10.8.10">
    <property type="entry name" value="DNA helicase RuvA subunit, C-terminal domain"/>
    <property type="match status" value="1"/>
</dbReference>
<dbReference type="STRING" id="151549.A0A4C2A374"/>
<protein>
    <submittedName>
        <fullName evidence="2">Protein doublesex</fullName>
    </submittedName>
</protein>
<organism evidence="2 3">
    <name type="scientific">Eumeta variegata</name>
    <name type="common">Bagworm moth</name>
    <name type="synonym">Eumeta japonica</name>
    <dbReference type="NCBI Taxonomy" id="151549"/>
    <lineage>
        <taxon>Eukaryota</taxon>
        <taxon>Metazoa</taxon>
        <taxon>Ecdysozoa</taxon>
        <taxon>Arthropoda</taxon>
        <taxon>Hexapoda</taxon>
        <taxon>Insecta</taxon>
        <taxon>Pterygota</taxon>
        <taxon>Neoptera</taxon>
        <taxon>Endopterygota</taxon>
        <taxon>Lepidoptera</taxon>
        <taxon>Glossata</taxon>
        <taxon>Ditrysia</taxon>
        <taxon>Tineoidea</taxon>
        <taxon>Psychidae</taxon>
        <taxon>Oiketicinae</taxon>
        <taxon>Eumeta</taxon>
    </lineage>
</organism>
<dbReference type="SMART" id="SM01143">
    <property type="entry name" value="DSX_dimer"/>
    <property type="match status" value="1"/>
</dbReference>
<gene>
    <name evidence="2" type="primary">dsx</name>
    <name evidence="2" type="ORF">EVAR_82745_1</name>
</gene>
<sequence>MSLETMLENCNKLLEKFHYSWEMMPLVLVILNYAGSDLEEASRKIDEVCGRVLCGAVLNAVCTSLGGRLRGAPHTAPGKNKYKFLILAHNSTSKPILMRGLLSERSRIPAVGLYFWPIRGGGRSPWTPEWYREDPKAFD</sequence>
<dbReference type="OrthoDB" id="5842031at2759"/>
<dbReference type="Pfam" id="PF08828">
    <property type="entry name" value="DSX_dimer"/>
    <property type="match status" value="1"/>
</dbReference>
<keyword evidence="3" id="KW-1185">Reference proteome</keyword>
<feature type="domain" description="Doublesex dimerisation" evidence="1">
    <location>
        <begin position="1"/>
        <end position="62"/>
    </location>
</feature>
<proteinExistence type="predicted"/>
<evidence type="ECO:0000259" key="1">
    <source>
        <dbReference type="SMART" id="SM01143"/>
    </source>
</evidence>
<name>A0A4C2A374_EUMVA</name>
<evidence type="ECO:0000313" key="3">
    <source>
        <dbReference type="Proteomes" id="UP000299102"/>
    </source>
</evidence>